<reference evidence="2" key="1">
    <citation type="submission" date="2018-11" db="EMBL/GenBank/DDBJ databases">
        <title>Complete genome sequence of Paenibacillus sp. ML311-T8.</title>
        <authorList>
            <person name="Nam Y.-D."/>
            <person name="Kang J."/>
            <person name="Chung W.-H."/>
            <person name="Park Y.S."/>
        </authorList>
    </citation>
    <scope>NUCLEOTIDE SEQUENCE [LARGE SCALE GENOMIC DNA]</scope>
    <source>
        <strain evidence="2">ML311-T8</strain>
    </source>
</reference>
<organism evidence="1 2">
    <name type="scientific">Paenibacillus psychroresistens</name>
    <dbReference type="NCBI Taxonomy" id="1778678"/>
    <lineage>
        <taxon>Bacteria</taxon>
        <taxon>Bacillati</taxon>
        <taxon>Bacillota</taxon>
        <taxon>Bacilli</taxon>
        <taxon>Bacillales</taxon>
        <taxon>Paenibacillaceae</taxon>
        <taxon>Paenibacillus</taxon>
    </lineage>
</organism>
<sequence>MEKIKGKQKRLFICTKPYQYMIARLIKEGCGFEDCDLLILNHFCEAEDFCNKVRETGVWGKVMFFDDGTLDKYKLELNPLKKYYFYRSWRKFLPPILSDLSEYSELFLAHDFVAVEYAILRHFSSEGKRVTIFEEGFGNYINNSTHTKLHMRFLKRLAPLMGLPGGYIGSLKWVNSVWVQRPELIMEDPRNQLRHKVKQLPLKLKDFLGMPKIVNELNMIYPELREIDRKVQGHDIISVVLTESWHDGIANRNQYMEQFFAKVSASVNKSNSPIFIKQHPGESLSIETNSEQIEILPKKLPIELLYLIMISNKIQKVNLYSFGSTAILNIYDLCRNDENLDIYLISSMTMTSDFKITFQRFCELATNYHVRFKTV</sequence>
<keyword evidence="2" id="KW-1185">Reference proteome</keyword>
<dbReference type="EMBL" id="CP034235">
    <property type="protein sequence ID" value="QGQ94676.1"/>
    <property type="molecule type" value="Genomic_DNA"/>
</dbReference>
<name>A0A6B8RH15_9BACL</name>
<dbReference type="KEGG" id="ppsc:EHS13_07130"/>
<dbReference type="RefSeq" id="WP_155699681.1">
    <property type="nucleotide sequence ID" value="NZ_CP034235.1"/>
</dbReference>
<dbReference type="Proteomes" id="UP000426246">
    <property type="component" value="Chromosome"/>
</dbReference>
<evidence type="ECO:0000313" key="1">
    <source>
        <dbReference type="EMBL" id="QGQ94676.1"/>
    </source>
</evidence>
<evidence type="ECO:0000313" key="2">
    <source>
        <dbReference type="Proteomes" id="UP000426246"/>
    </source>
</evidence>
<dbReference type="Pfam" id="PF07388">
    <property type="entry name" value="A-2_8-polyST"/>
    <property type="match status" value="1"/>
</dbReference>
<dbReference type="InterPro" id="IPR010866">
    <property type="entry name" value="A-2_8-polyST"/>
</dbReference>
<dbReference type="AlphaFoldDB" id="A0A6B8RH15"/>
<dbReference type="OrthoDB" id="2676194at2"/>
<proteinExistence type="predicted"/>
<protein>
    <submittedName>
        <fullName evidence="1">Uncharacterized protein</fullName>
    </submittedName>
</protein>
<gene>
    <name evidence="1" type="ORF">EHS13_07130</name>
</gene>
<dbReference type="Gene3D" id="3.40.50.11110">
    <property type="entry name" value="Sialyltransferase, C-terminal GT-B Rossman nucleotide-binding domain"/>
    <property type="match status" value="1"/>
</dbReference>
<accession>A0A6B8RH15</accession>